<sequence length="85" mass="8708">MSSTESASPPAKSPLFGQCWSCRILGGTGLIGSGAYVYSIARSTMKKGGPVGMGTVAQISFAMALAAWGVTIIVDPVGKAKRKDE</sequence>
<feature type="transmembrane region" description="Helical" evidence="1">
    <location>
        <begin position="53"/>
        <end position="74"/>
    </location>
</feature>
<dbReference type="PANTHER" id="PTHR36469">
    <property type="entry name" value="DISTAL MEMBRANE-ARM ASSEMBLY COMPLEX PROTEIN 1"/>
    <property type="match status" value="1"/>
</dbReference>
<keyword evidence="1" id="KW-0472">Membrane</keyword>
<dbReference type="InterPro" id="IPR053117">
    <property type="entry name" value="DMAC_Protein"/>
</dbReference>
<keyword evidence="1" id="KW-1133">Transmembrane helix</keyword>
<dbReference type="PANTHER" id="PTHR36469:SF1">
    <property type="entry name" value="DISTAL MEMBRANE-ARM ASSEMBLY COMPLEX PROTEIN 1"/>
    <property type="match status" value="1"/>
</dbReference>
<feature type="transmembrane region" description="Helical" evidence="1">
    <location>
        <begin position="20"/>
        <end position="41"/>
    </location>
</feature>
<protein>
    <recommendedName>
        <fullName evidence="2">Distal membrane-arm assembly complex protein 1-like domain-containing protein</fullName>
    </recommendedName>
</protein>
<accession>A0A803JVX5</accession>
<keyword evidence="1" id="KW-0812">Transmembrane</keyword>
<dbReference type="Ensembl" id="ENSXETT00000119932">
    <property type="protein sequence ID" value="ENSXETP00000112194"/>
    <property type="gene ID" value="ENSXETG00000047457"/>
</dbReference>
<feature type="domain" description="Distal membrane-arm assembly complex protein 1-like" evidence="2">
    <location>
        <begin position="19"/>
        <end position="63"/>
    </location>
</feature>
<dbReference type="InterPro" id="IPR028036">
    <property type="entry name" value="DMAC1-like_dom"/>
</dbReference>
<evidence type="ECO:0000256" key="1">
    <source>
        <dbReference type="SAM" id="Phobius"/>
    </source>
</evidence>
<dbReference type="Pfam" id="PF15055">
    <property type="entry name" value="DMAC1_Dmo2"/>
    <property type="match status" value="1"/>
</dbReference>
<reference evidence="3" key="2">
    <citation type="submission" date="2021-03" db="UniProtKB">
        <authorList>
            <consortium name="Ensembl"/>
        </authorList>
    </citation>
    <scope>IDENTIFICATION</scope>
</reference>
<name>A0A803JVX5_XENTR</name>
<proteinExistence type="predicted"/>
<reference evidence="3" key="1">
    <citation type="journal article" date="2010" name="Science">
        <title>The genome of the Western clawed frog Xenopus tropicalis.</title>
        <authorList>
            <person name="Hellsten U."/>
            <person name="Harland R.M."/>
            <person name="Gilchrist M.J."/>
            <person name="Hendrix D."/>
            <person name="Jurka J."/>
            <person name="Kapitonov V."/>
            <person name="Ovcharenko I."/>
            <person name="Putnam N.H."/>
            <person name="Shu S."/>
            <person name="Taher L."/>
            <person name="Blitz I.L."/>
            <person name="Blumberg B."/>
            <person name="Dichmann D.S."/>
            <person name="Dubchak I."/>
            <person name="Amaya E."/>
            <person name="Detter J.C."/>
            <person name="Fletcher R."/>
            <person name="Gerhard D.S."/>
            <person name="Goodstein D."/>
            <person name="Graves T."/>
            <person name="Grigoriev I.V."/>
            <person name="Grimwood J."/>
            <person name="Kawashima T."/>
            <person name="Lindquist E."/>
            <person name="Lucas S.M."/>
            <person name="Mead P.E."/>
            <person name="Mitros T."/>
            <person name="Ogino H."/>
            <person name="Ohta Y."/>
            <person name="Poliakov A.V."/>
            <person name="Pollet N."/>
            <person name="Robert J."/>
            <person name="Salamov A."/>
            <person name="Sater A.K."/>
            <person name="Schmutz J."/>
            <person name="Terry A."/>
            <person name="Vize P.D."/>
            <person name="Warren W.C."/>
            <person name="Wells D."/>
            <person name="Wills A."/>
            <person name="Wilson R.K."/>
            <person name="Zimmerman L.B."/>
            <person name="Zorn A.M."/>
            <person name="Grainger R."/>
            <person name="Grammer T."/>
            <person name="Khokha M.K."/>
            <person name="Richardson P.M."/>
            <person name="Rokhsar D.S."/>
        </authorList>
    </citation>
    <scope>NUCLEOTIDE SEQUENCE [LARGE SCALE GENOMIC DNA]</scope>
    <source>
        <strain evidence="3">Nigerian</strain>
    </source>
</reference>
<dbReference type="InParanoid" id="A0A803JVX5"/>
<dbReference type="FunCoup" id="A0A803JVX5">
    <property type="interactions" value="21"/>
</dbReference>
<evidence type="ECO:0000259" key="2">
    <source>
        <dbReference type="Pfam" id="PF15055"/>
    </source>
</evidence>
<dbReference type="AlphaFoldDB" id="A0A803JVX5"/>
<evidence type="ECO:0000313" key="3">
    <source>
        <dbReference type="Ensembl" id="ENSXETP00000112194"/>
    </source>
</evidence>
<dbReference type="GeneTree" id="ENSGT01010000222658"/>
<organism evidence="3">
    <name type="scientific">Xenopus tropicalis</name>
    <name type="common">Western clawed frog</name>
    <name type="synonym">Silurana tropicalis</name>
    <dbReference type="NCBI Taxonomy" id="8364"/>
    <lineage>
        <taxon>Eukaryota</taxon>
        <taxon>Metazoa</taxon>
        <taxon>Chordata</taxon>
        <taxon>Craniata</taxon>
        <taxon>Vertebrata</taxon>
        <taxon>Euteleostomi</taxon>
        <taxon>Amphibia</taxon>
        <taxon>Batrachia</taxon>
        <taxon>Anura</taxon>
        <taxon>Pipoidea</taxon>
        <taxon>Pipidae</taxon>
        <taxon>Xenopodinae</taxon>
        <taxon>Xenopus</taxon>
        <taxon>Silurana</taxon>
    </lineage>
</organism>